<dbReference type="InterPro" id="IPR036390">
    <property type="entry name" value="WH_DNA-bd_sf"/>
</dbReference>
<dbReference type="InterPro" id="IPR036388">
    <property type="entry name" value="WH-like_DNA-bd_sf"/>
</dbReference>
<comment type="caution">
    <text evidence="1">The sequence shown here is derived from an EMBL/GenBank/DDBJ whole genome shotgun (WGS) entry which is preliminary data.</text>
</comment>
<sequence length="95" mass="10936">MKDLHDDKTLDWVGIPKGHVAIFERMLTVLLVIKETPIATNTEVQKVIHVSTRTAQRYTSQLESAGYIKRKVCSYSDEHRFFLTDKAKELFKVGI</sequence>
<evidence type="ECO:0008006" key="3">
    <source>
        <dbReference type="Google" id="ProtNLM"/>
    </source>
</evidence>
<name>A0A833UVZ3_ACIBZ</name>
<evidence type="ECO:0000313" key="1">
    <source>
        <dbReference type="EMBL" id="KAF1025824.1"/>
    </source>
</evidence>
<dbReference type="SUPFAM" id="SSF46785">
    <property type="entry name" value="Winged helix' DNA-binding domain"/>
    <property type="match status" value="1"/>
</dbReference>
<gene>
    <name evidence="1" type="ORF">GAK29_01686</name>
</gene>
<accession>A0A833UVZ3</accession>
<dbReference type="Gene3D" id="1.10.10.10">
    <property type="entry name" value="Winged helix-like DNA-binding domain superfamily/Winged helix DNA-binding domain"/>
    <property type="match status" value="1"/>
</dbReference>
<proteinExistence type="predicted"/>
<protein>
    <recommendedName>
        <fullName evidence="3">MarR family transcriptional regulator</fullName>
    </recommendedName>
</protein>
<dbReference type="AlphaFoldDB" id="A0A833UVZ3"/>
<reference evidence="2" key="1">
    <citation type="journal article" date="2020" name="MBio">
        <title>Horizontal gene transfer to a defensive symbiont with a reduced genome amongst a multipartite beetle microbiome.</title>
        <authorList>
            <person name="Waterworth S.C."/>
            <person name="Florez L.V."/>
            <person name="Rees E.R."/>
            <person name="Hertweck C."/>
            <person name="Kaltenpoth M."/>
            <person name="Kwan J.C."/>
        </authorList>
    </citation>
    <scope>NUCLEOTIDE SEQUENCE [LARGE SCALE GENOMIC DNA]</scope>
</reference>
<evidence type="ECO:0000313" key="2">
    <source>
        <dbReference type="Proteomes" id="UP000490535"/>
    </source>
</evidence>
<organism evidence="1 2">
    <name type="scientific">Acinetobacter bereziniae</name>
    <name type="common">Acinetobacter genomosp. 10</name>
    <dbReference type="NCBI Taxonomy" id="106648"/>
    <lineage>
        <taxon>Bacteria</taxon>
        <taxon>Pseudomonadati</taxon>
        <taxon>Pseudomonadota</taxon>
        <taxon>Gammaproteobacteria</taxon>
        <taxon>Moraxellales</taxon>
        <taxon>Moraxellaceae</taxon>
        <taxon>Acinetobacter</taxon>
    </lineage>
</organism>
<dbReference type="EMBL" id="WNDP01000033">
    <property type="protein sequence ID" value="KAF1025824.1"/>
    <property type="molecule type" value="Genomic_DNA"/>
</dbReference>
<dbReference type="Pfam" id="PF13412">
    <property type="entry name" value="HTH_24"/>
    <property type="match status" value="1"/>
</dbReference>
<dbReference type="Proteomes" id="UP000490535">
    <property type="component" value="Unassembled WGS sequence"/>
</dbReference>